<evidence type="ECO:0000313" key="6">
    <source>
        <dbReference type="Proteomes" id="UP000703269"/>
    </source>
</evidence>
<dbReference type="EMBL" id="BPQB01000030">
    <property type="protein sequence ID" value="GJE93096.1"/>
    <property type="molecule type" value="Genomic_DNA"/>
</dbReference>
<protein>
    <submittedName>
        <fullName evidence="5">NAD(P)-binding protein</fullName>
    </submittedName>
</protein>
<evidence type="ECO:0000256" key="2">
    <source>
        <dbReference type="ARBA" id="ARBA00006484"/>
    </source>
</evidence>
<dbReference type="GO" id="GO:0016491">
    <property type="term" value="F:oxidoreductase activity"/>
    <property type="evidence" value="ECO:0007669"/>
    <property type="project" value="UniProtKB-KW"/>
</dbReference>
<dbReference type="SUPFAM" id="SSF51735">
    <property type="entry name" value="NAD(P)-binding Rossmann-fold domains"/>
    <property type="match status" value="1"/>
</dbReference>
<comment type="caution">
    <text evidence="5">The sequence shown here is derived from an EMBL/GenBank/DDBJ whole genome shotgun (WGS) entry which is preliminary data.</text>
</comment>
<dbReference type="InterPro" id="IPR036291">
    <property type="entry name" value="NAD(P)-bd_dom_sf"/>
</dbReference>
<comment type="similarity">
    <text evidence="2">Belongs to the short-chain dehydrogenases/reductases (SDR) family.</text>
</comment>
<keyword evidence="4" id="KW-0560">Oxidoreductase</keyword>
<proteinExistence type="inferred from homology"/>
<dbReference type="PROSITE" id="PS00061">
    <property type="entry name" value="ADH_SHORT"/>
    <property type="match status" value="1"/>
</dbReference>
<comment type="subcellular location">
    <subcellularLocation>
        <location evidence="1">Endoplasmic reticulum</location>
    </subcellularLocation>
</comment>
<dbReference type="GO" id="GO:0005783">
    <property type="term" value="C:endoplasmic reticulum"/>
    <property type="evidence" value="ECO:0007669"/>
    <property type="project" value="UniProtKB-SubCell"/>
</dbReference>
<dbReference type="Pfam" id="PF00106">
    <property type="entry name" value="adh_short"/>
    <property type="match status" value="1"/>
</dbReference>
<gene>
    <name evidence="5" type="ORF">PsYK624_092550</name>
</gene>
<dbReference type="PRINTS" id="PR00081">
    <property type="entry name" value="GDHRDH"/>
</dbReference>
<evidence type="ECO:0000256" key="3">
    <source>
        <dbReference type="ARBA" id="ARBA00022857"/>
    </source>
</evidence>
<dbReference type="InterPro" id="IPR020904">
    <property type="entry name" value="Sc_DH/Rdtase_CS"/>
</dbReference>
<reference evidence="5 6" key="1">
    <citation type="submission" date="2021-08" db="EMBL/GenBank/DDBJ databases">
        <title>Draft Genome Sequence of Phanerochaete sordida strain YK-624.</title>
        <authorList>
            <person name="Mori T."/>
            <person name="Dohra H."/>
            <person name="Suzuki T."/>
            <person name="Kawagishi H."/>
            <person name="Hirai H."/>
        </authorList>
    </citation>
    <scope>NUCLEOTIDE SEQUENCE [LARGE SCALE GENOMIC DNA]</scope>
    <source>
        <strain evidence="5 6">YK-624</strain>
    </source>
</reference>
<dbReference type="OrthoDB" id="47007at2759"/>
<keyword evidence="6" id="KW-1185">Reference proteome</keyword>
<dbReference type="InterPro" id="IPR051019">
    <property type="entry name" value="VLCFA-Steroid_DH"/>
</dbReference>
<sequence length="309" mass="33475">MPSAVQVLSAVGALVVLKSAYDLLRLAAVYTLPSNLPRYLYGPAPYALVTGATDGIGKSVAKELYKRGFNLILHGRNAAKMEKVREEIQGLDAPRKDVKVWLADANSPEVDFEGAVAQWAGLEITLVVHNVGGAPVREPTIDGIPASDLLTDIHRNALFPLFLTRALLPKLRRAAGPVEVVFCGSLSSVLPTPRIIPYAASKAFLRQLSDALSSDELYRAPRPSNVSYIYIDVGSVASGGHKITPSLASPSSDTFARHLVHCIGCGRASIVPYWFQALQLGMIRMLPRSVMLPELFKAMDVEFELAKKD</sequence>
<dbReference type="PANTHER" id="PTHR43899">
    <property type="entry name" value="RH59310P"/>
    <property type="match status" value="1"/>
</dbReference>
<dbReference type="Gene3D" id="3.40.50.720">
    <property type="entry name" value="NAD(P)-binding Rossmann-like Domain"/>
    <property type="match status" value="1"/>
</dbReference>
<organism evidence="5 6">
    <name type="scientific">Phanerochaete sordida</name>
    <dbReference type="NCBI Taxonomy" id="48140"/>
    <lineage>
        <taxon>Eukaryota</taxon>
        <taxon>Fungi</taxon>
        <taxon>Dikarya</taxon>
        <taxon>Basidiomycota</taxon>
        <taxon>Agaricomycotina</taxon>
        <taxon>Agaricomycetes</taxon>
        <taxon>Polyporales</taxon>
        <taxon>Phanerochaetaceae</taxon>
        <taxon>Phanerochaete</taxon>
    </lineage>
</organism>
<dbReference type="AlphaFoldDB" id="A0A9P3GDV1"/>
<dbReference type="Proteomes" id="UP000703269">
    <property type="component" value="Unassembled WGS sequence"/>
</dbReference>
<dbReference type="InterPro" id="IPR002347">
    <property type="entry name" value="SDR_fam"/>
</dbReference>
<name>A0A9P3GDV1_9APHY</name>
<accession>A0A9P3GDV1</accession>
<evidence type="ECO:0000313" key="5">
    <source>
        <dbReference type="EMBL" id="GJE93096.1"/>
    </source>
</evidence>
<dbReference type="PANTHER" id="PTHR43899:SF13">
    <property type="entry name" value="RH59310P"/>
    <property type="match status" value="1"/>
</dbReference>
<evidence type="ECO:0000256" key="1">
    <source>
        <dbReference type="ARBA" id="ARBA00004240"/>
    </source>
</evidence>
<keyword evidence="3" id="KW-0521">NADP</keyword>
<evidence type="ECO:0000256" key="4">
    <source>
        <dbReference type="ARBA" id="ARBA00023002"/>
    </source>
</evidence>